<dbReference type="Pfam" id="PF02738">
    <property type="entry name" value="MoCoBD_1"/>
    <property type="match status" value="1"/>
</dbReference>
<dbReference type="Gene3D" id="3.30.365.10">
    <property type="entry name" value="Aldehyde oxidase/xanthine dehydrogenase, molybdopterin binding domain"/>
    <property type="match status" value="4"/>
</dbReference>
<reference evidence="2" key="1">
    <citation type="journal article" date="2015" name="Genome Announc.">
        <title>Draft Genome Sequence of Anaerolineae Strain TC1, a Novel Isolate from a Methanogenic Wastewater Treatment System.</title>
        <authorList>
            <person name="Matsuura N."/>
            <person name="Tourlousse D.M."/>
            <person name="Sun L."/>
            <person name="Toyonaga M."/>
            <person name="Kuroda K."/>
            <person name="Ohashi A."/>
            <person name="Cruz R."/>
            <person name="Yamaguchi T."/>
            <person name="Sekiguchi Y."/>
        </authorList>
    </citation>
    <scope>NUCLEOTIDE SEQUENCE [LARGE SCALE GENOMIC DNA]</scope>
    <source>
        <strain evidence="2">TC1</strain>
    </source>
</reference>
<dbReference type="OrthoDB" id="9759099at2"/>
<dbReference type="SMART" id="SM01008">
    <property type="entry name" value="Ald_Xan_dh_C"/>
    <property type="match status" value="1"/>
</dbReference>
<dbReference type="InterPro" id="IPR046867">
    <property type="entry name" value="AldOxase/xan_DH_MoCoBD2"/>
</dbReference>
<dbReference type="SUPFAM" id="SSF56003">
    <property type="entry name" value="Molybdenum cofactor-binding domain"/>
    <property type="match status" value="1"/>
</dbReference>
<evidence type="ECO:0000313" key="2">
    <source>
        <dbReference type="EMBL" id="GAP40566.1"/>
    </source>
</evidence>
<dbReference type="PANTHER" id="PTHR11908:SF157">
    <property type="entry name" value="XANTHINE DEHYDROGENASE SUBUNIT D-RELATED"/>
    <property type="match status" value="1"/>
</dbReference>
<dbReference type="InterPro" id="IPR000674">
    <property type="entry name" value="Ald_Oxase/Xan_DH_a/b"/>
</dbReference>
<dbReference type="GO" id="GO:0016491">
    <property type="term" value="F:oxidoreductase activity"/>
    <property type="evidence" value="ECO:0007669"/>
    <property type="project" value="InterPro"/>
</dbReference>
<sequence length="706" mass="75845">MDDPNLSNYVGKRLGRVDGWEKVTGKARYAGDYSMPGMLELAVIRSSEPHAMITALDTSSVSDDVYVFTAADLSENIIEDIINDQPVLASDRVRFFGEPIAIVAADSREAAQQAARSVVISYQKLPVVDNPREAILPNSEKLFDQGNLLSEFHHTKGDPDDSFAACDLILEDDFSLPVQDHGYLEPDAAFAYMDGDILRMLTSSQNVFHDRRIIARALGLPLDKIQVQAATVGGGFGGKDGHINQVFAALVTLKTGKPAKIVFDRTEVIIGTYKRHAADIHIKFGFTQDGFFKAFEGKAWLDTGAYAGLGPAVMGLFSEHFGGPYQIPNVKLDVYLAYTNKPPAHAMRGFGAPQGAFATETLISRAARQLGIDPLEIRRKNALTEGSIGTLGQKMEHVVGLREALTAVENSQLWQEHKQNQDPAIGYGVAAGYLSCGLGKGIPDSAKVEISENEKGHYVIRIGLVDIGQGSKTALTAIAADVLDCRMENVTIIMADTNTTYDCGSTAGSRSVFIAGNAIIAAAKEFRRKKEEKADNPKAIGSATFPESSFSFPNPGFPHAMYTFIAQAVKLQINPVSGQIRLLDIFAATEAGHIINPLSMDGQIQGGIVMSLGYTFGEGMQYQAGIPQHQSFTNYIMPTAMDVPPIRNISVDSYEKSGPMGAKGAAEVATVVIAPAINAAVESISGAKLNALPLDNESVLAALKNK</sequence>
<dbReference type="GO" id="GO:0005506">
    <property type="term" value="F:iron ion binding"/>
    <property type="evidence" value="ECO:0007669"/>
    <property type="project" value="InterPro"/>
</dbReference>
<gene>
    <name evidence="2" type="ORF">ATC1_13542</name>
</gene>
<name>A0A0S7BUG0_9CHLR</name>
<dbReference type="STRING" id="1678840.ATC1_13542"/>
<dbReference type="Proteomes" id="UP000053370">
    <property type="component" value="Unassembled WGS sequence"/>
</dbReference>
<dbReference type="SUPFAM" id="SSF54665">
    <property type="entry name" value="CO dehydrogenase molybdoprotein N-domain-like"/>
    <property type="match status" value="1"/>
</dbReference>
<dbReference type="Pfam" id="PF01315">
    <property type="entry name" value="Ald_Xan_dh_C"/>
    <property type="match status" value="1"/>
</dbReference>
<accession>A0A0S7BUG0</accession>
<protein>
    <submittedName>
        <fullName evidence="2">Xanthine dehydrogenase, molybdenum binding subunit apoprotein</fullName>
    </submittedName>
</protein>
<dbReference type="InterPro" id="IPR037165">
    <property type="entry name" value="AldOxase/xan_DH_Mopterin-bd_sf"/>
</dbReference>
<dbReference type="Pfam" id="PF20256">
    <property type="entry name" value="MoCoBD_2"/>
    <property type="match status" value="2"/>
</dbReference>
<dbReference type="PATRIC" id="fig|1678840.3.peg.1848"/>
<dbReference type="AlphaFoldDB" id="A0A0S7BUG0"/>
<evidence type="ECO:0000259" key="1">
    <source>
        <dbReference type="SMART" id="SM01008"/>
    </source>
</evidence>
<dbReference type="RefSeq" id="WP_152024265.1">
    <property type="nucleotide sequence ID" value="NZ_DF968181.1"/>
</dbReference>
<evidence type="ECO:0000313" key="3">
    <source>
        <dbReference type="Proteomes" id="UP000053370"/>
    </source>
</evidence>
<proteinExistence type="predicted"/>
<feature type="domain" description="Aldehyde oxidase/xanthine dehydrogenase a/b hammerhead" evidence="1">
    <location>
        <begin position="24"/>
        <end position="126"/>
    </location>
</feature>
<dbReference type="InterPro" id="IPR008274">
    <property type="entry name" value="AldOxase/xan_DH_MoCoBD1"/>
</dbReference>
<dbReference type="InterPro" id="IPR036856">
    <property type="entry name" value="Ald_Oxase/Xan_DH_a/b_sf"/>
</dbReference>
<dbReference type="InterPro" id="IPR016208">
    <property type="entry name" value="Ald_Oxase/xanthine_DH-like"/>
</dbReference>
<organism evidence="2">
    <name type="scientific">Flexilinea flocculi</name>
    <dbReference type="NCBI Taxonomy" id="1678840"/>
    <lineage>
        <taxon>Bacteria</taxon>
        <taxon>Bacillati</taxon>
        <taxon>Chloroflexota</taxon>
        <taxon>Anaerolineae</taxon>
        <taxon>Anaerolineales</taxon>
        <taxon>Anaerolineaceae</taxon>
        <taxon>Flexilinea</taxon>
    </lineage>
</organism>
<keyword evidence="3" id="KW-1185">Reference proteome</keyword>
<dbReference type="Gene3D" id="3.90.1170.50">
    <property type="entry name" value="Aldehyde oxidase/xanthine dehydrogenase, a/b hammerhead"/>
    <property type="match status" value="1"/>
</dbReference>
<dbReference type="EMBL" id="DF968181">
    <property type="protein sequence ID" value="GAP40566.1"/>
    <property type="molecule type" value="Genomic_DNA"/>
</dbReference>
<dbReference type="PANTHER" id="PTHR11908">
    <property type="entry name" value="XANTHINE DEHYDROGENASE"/>
    <property type="match status" value="1"/>
</dbReference>